<protein>
    <recommendedName>
        <fullName evidence="3">Protein kinase domain-containing protein</fullName>
    </recommendedName>
</protein>
<gene>
    <name evidence="4" type="ORF">FA15DRAFT_737018</name>
</gene>
<evidence type="ECO:0000256" key="2">
    <source>
        <dbReference type="ARBA" id="ARBA00022840"/>
    </source>
</evidence>
<evidence type="ECO:0000259" key="3">
    <source>
        <dbReference type="PROSITE" id="PS50011"/>
    </source>
</evidence>
<accession>A0A5C3KBI4</accession>
<keyword evidence="5" id="KW-1185">Reference proteome</keyword>
<keyword evidence="1" id="KW-0547">Nucleotide-binding</keyword>
<dbReference type="Pfam" id="PF07714">
    <property type="entry name" value="PK_Tyr_Ser-Thr"/>
    <property type="match status" value="1"/>
</dbReference>
<evidence type="ECO:0000313" key="4">
    <source>
        <dbReference type="EMBL" id="TFK17212.1"/>
    </source>
</evidence>
<dbReference type="InterPro" id="IPR001245">
    <property type="entry name" value="Ser-Thr/Tyr_kinase_cat_dom"/>
</dbReference>
<proteinExistence type="predicted"/>
<dbReference type="AlphaFoldDB" id="A0A5C3KBI4"/>
<evidence type="ECO:0000313" key="5">
    <source>
        <dbReference type="Proteomes" id="UP000307440"/>
    </source>
</evidence>
<dbReference type="GO" id="GO:0005524">
    <property type="term" value="F:ATP binding"/>
    <property type="evidence" value="ECO:0007669"/>
    <property type="project" value="UniProtKB-KW"/>
</dbReference>
<dbReference type="OrthoDB" id="346907at2759"/>
<sequence length="402" mass="45185">MHHIIDLLHKPLHSGLPNAVEWLKANDENLGAIKELFPQDLQAVAEEMTKGLFPQTFLLCLALASQSKVSISLLKSVLDLYNQWSTVKIKDQCLQHHAIIDTLIRFLGSESESVMEYVKSVPTRNRHEALVSLFQEIQEVSCDGVQSDVLEALLSISEATGLLPERLSCPSEYIMFTEQENPRERQKLWKGAIEKQSVAIKLIQPSAYKPRKLIKALDIARGLHYLHSRTPEIVCGNVRCSNILITSGGRACLTNVGLRARTMDLDLRMSAPELLFSNEEQPTILSDIYSFGKVCFEVRMRTPHSLRTVVFKRRAAGDALSISPIHTSPGERACLSTKHPRWFDGWWVTGVWGNQKVLGYISNAPCDQDDTASLPPSLTFSYNGESVRRTRRDNFENCKLSA</sequence>
<dbReference type="PROSITE" id="PS50011">
    <property type="entry name" value="PROTEIN_KINASE_DOM"/>
    <property type="match status" value="1"/>
</dbReference>
<dbReference type="SUPFAM" id="SSF56112">
    <property type="entry name" value="Protein kinase-like (PK-like)"/>
    <property type="match status" value="1"/>
</dbReference>
<name>A0A5C3KBI4_COPMA</name>
<dbReference type="PANTHER" id="PTHR27001">
    <property type="entry name" value="OS01G0253100 PROTEIN"/>
    <property type="match status" value="1"/>
</dbReference>
<dbReference type="InterPro" id="IPR000719">
    <property type="entry name" value="Prot_kinase_dom"/>
</dbReference>
<keyword evidence="2" id="KW-0067">ATP-binding</keyword>
<dbReference type="GO" id="GO:0004672">
    <property type="term" value="F:protein kinase activity"/>
    <property type="evidence" value="ECO:0007669"/>
    <property type="project" value="InterPro"/>
</dbReference>
<reference evidence="4 5" key="1">
    <citation type="journal article" date="2019" name="Nat. Ecol. Evol.">
        <title>Megaphylogeny resolves global patterns of mushroom evolution.</title>
        <authorList>
            <person name="Varga T."/>
            <person name="Krizsan K."/>
            <person name="Foldi C."/>
            <person name="Dima B."/>
            <person name="Sanchez-Garcia M."/>
            <person name="Sanchez-Ramirez S."/>
            <person name="Szollosi G.J."/>
            <person name="Szarkandi J.G."/>
            <person name="Papp V."/>
            <person name="Albert L."/>
            <person name="Andreopoulos W."/>
            <person name="Angelini C."/>
            <person name="Antonin V."/>
            <person name="Barry K.W."/>
            <person name="Bougher N.L."/>
            <person name="Buchanan P."/>
            <person name="Buyck B."/>
            <person name="Bense V."/>
            <person name="Catcheside P."/>
            <person name="Chovatia M."/>
            <person name="Cooper J."/>
            <person name="Damon W."/>
            <person name="Desjardin D."/>
            <person name="Finy P."/>
            <person name="Geml J."/>
            <person name="Haridas S."/>
            <person name="Hughes K."/>
            <person name="Justo A."/>
            <person name="Karasinski D."/>
            <person name="Kautmanova I."/>
            <person name="Kiss B."/>
            <person name="Kocsube S."/>
            <person name="Kotiranta H."/>
            <person name="LaButti K.M."/>
            <person name="Lechner B.E."/>
            <person name="Liimatainen K."/>
            <person name="Lipzen A."/>
            <person name="Lukacs Z."/>
            <person name="Mihaltcheva S."/>
            <person name="Morgado L.N."/>
            <person name="Niskanen T."/>
            <person name="Noordeloos M.E."/>
            <person name="Ohm R.A."/>
            <person name="Ortiz-Santana B."/>
            <person name="Ovrebo C."/>
            <person name="Racz N."/>
            <person name="Riley R."/>
            <person name="Savchenko A."/>
            <person name="Shiryaev A."/>
            <person name="Soop K."/>
            <person name="Spirin V."/>
            <person name="Szebenyi C."/>
            <person name="Tomsovsky M."/>
            <person name="Tulloss R.E."/>
            <person name="Uehling J."/>
            <person name="Grigoriev I.V."/>
            <person name="Vagvolgyi C."/>
            <person name="Papp T."/>
            <person name="Martin F.M."/>
            <person name="Miettinen O."/>
            <person name="Hibbett D.S."/>
            <person name="Nagy L.G."/>
        </authorList>
    </citation>
    <scope>NUCLEOTIDE SEQUENCE [LARGE SCALE GENOMIC DNA]</scope>
    <source>
        <strain evidence="4 5">CBS 121175</strain>
    </source>
</reference>
<dbReference type="EMBL" id="ML210549">
    <property type="protein sequence ID" value="TFK17212.1"/>
    <property type="molecule type" value="Genomic_DNA"/>
</dbReference>
<dbReference type="Proteomes" id="UP000307440">
    <property type="component" value="Unassembled WGS sequence"/>
</dbReference>
<dbReference type="InterPro" id="IPR011009">
    <property type="entry name" value="Kinase-like_dom_sf"/>
</dbReference>
<evidence type="ECO:0000256" key="1">
    <source>
        <dbReference type="ARBA" id="ARBA00022741"/>
    </source>
</evidence>
<feature type="domain" description="Protein kinase" evidence="3">
    <location>
        <begin position="42"/>
        <end position="402"/>
    </location>
</feature>
<dbReference type="GO" id="GO:0005886">
    <property type="term" value="C:plasma membrane"/>
    <property type="evidence" value="ECO:0007669"/>
    <property type="project" value="TreeGrafter"/>
</dbReference>
<organism evidence="4 5">
    <name type="scientific">Coprinopsis marcescibilis</name>
    <name type="common">Agaric fungus</name>
    <name type="synonym">Psathyrella marcescibilis</name>
    <dbReference type="NCBI Taxonomy" id="230819"/>
    <lineage>
        <taxon>Eukaryota</taxon>
        <taxon>Fungi</taxon>
        <taxon>Dikarya</taxon>
        <taxon>Basidiomycota</taxon>
        <taxon>Agaricomycotina</taxon>
        <taxon>Agaricomycetes</taxon>
        <taxon>Agaricomycetidae</taxon>
        <taxon>Agaricales</taxon>
        <taxon>Agaricineae</taxon>
        <taxon>Psathyrellaceae</taxon>
        <taxon>Coprinopsis</taxon>
    </lineage>
</organism>
<dbReference type="PANTHER" id="PTHR27001:SF931">
    <property type="entry name" value="OS11G0664100 PROTEIN"/>
    <property type="match status" value="1"/>
</dbReference>
<dbReference type="Gene3D" id="1.10.510.10">
    <property type="entry name" value="Transferase(Phosphotransferase) domain 1"/>
    <property type="match status" value="1"/>
</dbReference>